<dbReference type="Gene3D" id="3.30.40.10">
    <property type="entry name" value="Zinc/RING finger domain, C3HC4 (zinc finger)"/>
    <property type="match status" value="1"/>
</dbReference>
<proteinExistence type="inferred from homology"/>
<dbReference type="GO" id="GO:0008270">
    <property type="term" value="F:zinc ion binding"/>
    <property type="evidence" value="ECO:0007669"/>
    <property type="project" value="UniProtKB-KW"/>
</dbReference>
<keyword evidence="10 16" id="KW-0863">Zinc-finger</keyword>
<sequence length="473" mass="54057">MKPERYYSLQMNIHRKNRLEEQLVSVTDPTDFSRTLLPQMVEFDTLLRCHICKDFIKAPVLTPCGHTFCSLCIREYLNREMKCPLCLVELRESMLRSDFLVSEIVGSFKSIRAELIKFLEPGKCPPLDAGNQQGGCGSPIEIASGDPVEGTDENEQDEDEDDDVRIISMSKWENDDQQARQHLFSSPSARKRQRTDSPVVSTIDNMLVKPKTEAKLADAQCPICQRYFVLDYLQRTHLDECLNGIAGNVGAEEPSGSVATRNPVRQREPATETLSKPQVPKVDSEQFVIRYLESGQNRNFNRLPKLNYSSLSQSQLKQKLLALKLPTSGSRKQMISRYNHYEMLWNSNFLDSLELVDERELRRRLASWESTHNNSGSQTKSIISTMMGGATAKLKDFKNDRFDRKGWMLEHRHEFKELIKEARSKLGKKEEISIYSNHTELSQEKSIEFPQSQGSPSSAQMLPQGSQGQRENN</sequence>
<feature type="domain" description="UBZ4-type" evidence="22">
    <location>
        <begin position="218"/>
        <end position="246"/>
    </location>
</feature>
<evidence type="ECO:0000313" key="23">
    <source>
        <dbReference type="EMBL" id="SCV01487.1"/>
    </source>
</evidence>
<evidence type="ECO:0000256" key="12">
    <source>
        <dbReference type="ARBA" id="ARBA00022833"/>
    </source>
</evidence>
<dbReference type="SMART" id="SM00513">
    <property type="entry name" value="SAP"/>
    <property type="match status" value="1"/>
</dbReference>
<dbReference type="PANTHER" id="PTHR14134:SF2">
    <property type="entry name" value="E3 UBIQUITIN-PROTEIN LIGASE RAD18"/>
    <property type="match status" value="1"/>
</dbReference>
<dbReference type="SMART" id="SM00184">
    <property type="entry name" value="RING"/>
    <property type="match status" value="1"/>
</dbReference>
<dbReference type="NCBIfam" id="TIGR00599">
    <property type="entry name" value="rad18"/>
    <property type="match status" value="1"/>
</dbReference>
<dbReference type="InterPro" id="IPR003034">
    <property type="entry name" value="SAP_dom"/>
</dbReference>
<dbReference type="Proteomes" id="UP000191024">
    <property type="component" value="Chromosome G"/>
</dbReference>
<dbReference type="PROSITE" id="PS50800">
    <property type="entry name" value="SAP"/>
    <property type="match status" value="1"/>
</dbReference>
<keyword evidence="9 17" id="KW-0227">DNA damage</keyword>
<keyword evidence="14 17" id="KW-0234">DNA repair</keyword>
<gene>
    <name evidence="23" type="ORF">LAMI_0G11804G</name>
</gene>
<evidence type="ECO:0000256" key="10">
    <source>
        <dbReference type="ARBA" id="ARBA00022771"/>
    </source>
</evidence>
<dbReference type="Pfam" id="PF13923">
    <property type="entry name" value="zf-C3HC4_2"/>
    <property type="match status" value="1"/>
</dbReference>
<feature type="domain" description="RING-type" evidence="20">
    <location>
        <begin position="49"/>
        <end position="86"/>
    </location>
</feature>
<keyword evidence="24" id="KW-1185">Reference proteome</keyword>
<name>A0A1G4KB46_9SACH</name>
<comment type="subcellular location">
    <subcellularLocation>
        <location evidence="2 18">Nucleus</location>
    </subcellularLocation>
</comment>
<evidence type="ECO:0000259" key="22">
    <source>
        <dbReference type="PROSITE" id="PS51908"/>
    </source>
</evidence>
<dbReference type="GO" id="GO:0006513">
    <property type="term" value="P:protein monoubiquitination"/>
    <property type="evidence" value="ECO:0007669"/>
    <property type="project" value="InterPro"/>
</dbReference>
<dbReference type="PROSITE" id="PS00518">
    <property type="entry name" value="ZF_RING_1"/>
    <property type="match status" value="1"/>
</dbReference>
<evidence type="ECO:0000256" key="11">
    <source>
        <dbReference type="ARBA" id="ARBA00022786"/>
    </source>
</evidence>
<dbReference type="InterPro" id="IPR017907">
    <property type="entry name" value="Znf_RING_CS"/>
</dbReference>
<keyword evidence="12 18" id="KW-0862">Zinc</keyword>
<evidence type="ECO:0000256" key="15">
    <source>
        <dbReference type="ARBA" id="ARBA00023242"/>
    </source>
</evidence>
<dbReference type="GO" id="GO:0006301">
    <property type="term" value="P:DNA damage tolerance"/>
    <property type="evidence" value="ECO:0007669"/>
    <property type="project" value="InterPro"/>
</dbReference>
<dbReference type="GO" id="GO:0006281">
    <property type="term" value="P:DNA repair"/>
    <property type="evidence" value="ECO:0007669"/>
    <property type="project" value="UniProtKB-KW"/>
</dbReference>
<comment type="catalytic activity">
    <reaction evidence="1 18">
        <text>S-ubiquitinyl-[E2 ubiquitin-conjugating enzyme]-L-cysteine + [acceptor protein]-L-lysine = [E2 ubiquitin-conjugating enzyme]-L-cysteine + N(6)-ubiquitinyl-[acceptor protein]-L-lysine.</text>
        <dbReference type="EC" id="2.3.2.27"/>
    </reaction>
</comment>
<keyword evidence="13 18" id="KW-0238">DNA-binding</keyword>
<evidence type="ECO:0000256" key="3">
    <source>
        <dbReference type="ARBA" id="ARBA00004906"/>
    </source>
</evidence>
<evidence type="ECO:0000256" key="17">
    <source>
        <dbReference type="PROSITE-ProRule" id="PRU01256"/>
    </source>
</evidence>
<evidence type="ECO:0000256" key="16">
    <source>
        <dbReference type="PROSITE-ProRule" id="PRU00175"/>
    </source>
</evidence>
<evidence type="ECO:0000256" key="19">
    <source>
        <dbReference type="SAM" id="MobiDB-lite"/>
    </source>
</evidence>
<evidence type="ECO:0000256" key="18">
    <source>
        <dbReference type="RuleBase" id="RU368093"/>
    </source>
</evidence>
<dbReference type="InterPro" id="IPR004580">
    <property type="entry name" value="Rad18_fungi"/>
</dbReference>
<comment type="subunit">
    <text evidence="18">Interacts with E2 UBC2, forming a complex with ubiquitin ligase activity.</text>
</comment>
<dbReference type="GO" id="GO:0003697">
    <property type="term" value="F:single-stranded DNA binding"/>
    <property type="evidence" value="ECO:0007669"/>
    <property type="project" value="UniProtKB-UniRule"/>
</dbReference>
<accession>A0A1G4KB46</accession>
<feature type="compositionally biased region" description="Acidic residues" evidence="19">
    <location>
        <begin position="149"/>
        <end position="163"/>
    </location>
</feature>
<feature type="domain" description="SAP" evidence="21">
    <location>
        <begin position="308"/>
        <end position="342"/>
    </location>
</feature>
<keyword evidence="15 18" id="KW-0539">Nucleus</keyword>
<dbReference type="InterPro" id="IPR001841">
    <property type="entry name" value="Znf_RING"/>
</dbReference>
<evidence type="ECO:0000256" key="4">
    <source>
        <dbReference type="ARBA" id="ARBA00009506"/>
    </source>
</evidence>
<evidence type="ECO:0000256" key="13">
    <source>
        <dbReference type="ARBA" id="ARBA00023125"/>
    </source>
</evidence>
<dbReference type="STRING" id="1230905.A0A1G4KB46"/>
<feature type="region of interest" description="Disordered" evidence="19">
    <location>
        <begin position="251"/>
        <end position="272"/>
    </location>
</feature>
<dbReference type="EC" id="2.3.2.27" evidence="5 18"/>
<feature type="region of interest" description="Disordered" evidence="19">
    <location>
        <begin position="130"/>
        <end position="163"/>
    </location>
</feature>
<evidence type="ECO:0000256" key="2">
    <source>
        <dbReference type="ARBA" id="ARBA00004123"/>
    </source>
</evidence>
<feature type="compositionally biased region" description="Polar residues" evidence="19">
    <location>
        <begin position="449"/>
        <end position="473"/>
    </location>
</feature>
<dbReference type="PROSITE" id="PS51908">
    <property type="entry name" value="ZF_UBZ4"/>
    <property type="match status" value="1"/>
</dbReference>
<dbReference type="InterPro" id="IPR013083">
    <property type="entry name" value="Znf_RING/FYVE/PHD"/>
</dbReference>
<dbReference type="OrthoDB" id="9049620at2759"/>
<evidence type="ECO:0000259" key="21">
    <source>
        <dbReference type="PROSITE" id="PS50800"/>
    </source>
</evidence>
<keyword evidence="7 18" id="KW-0808">Transferase</keyword>
<dbReference type="AlphaFoldDB" id="A0A1G4KB46"/>
<dbReference type="GO" id="GO:0097505">
    <property type="term" value="C:Rad6-Rad18 complex"/>
    <property type="evidence" value="ECO:0007669"/>
    <property type="project" value="TreeGrafter"/>
</dbReference>
<comment type="pathway">
    <text evidence="3 18">Protein modification; protein ubiquitination.</text>
</comment>
<evidence type="ECO:0000256" key="7">
    <source>
        <dbReference type="ARBA" id="ARBA00022679"/>
    </source>
</evidence>
<dbReference type="InterPro" id="IPR006642">
    <property type="entry name" value="Rad18_UBZ4"/>
</dbReference>
<comment type="function">
    <text evidence="18">E3 RING-finger protein, member of the UBC2/RAD6 epistasis group. Associates to the E2 ubiquitin conjugating enzyme UBC2/RAD6 to form the UBC2-RAD18 ubiquitin ligase complex involved in postreplicative repair (PRR) of damaged DNA.</text>
</comment>
<dbReference type="SMART" id="SM00734">
    <property type="entry name" value="ZnF_Rad18"/>
    <property type="match status" value="1"/>
</dbReference>
<dbReference type="FunFam" id="3.30.40.10:FF:000172">
    <property type="entry name" value="E3 ubiquitin-protein ligase RAD18"/>
    <property type="match status" value="1"/>
</dbReference>
<evidence type="ECO:0000313" key="24">
    <source>
        <dbReference type="Proteomes" id="UP000191024"/>
    </source>
</evidence>
<evidence type="ECO:0000256" key="9">
    <source>
        <dbReference type="ARBA" id="ARBA00022763"/>
    </source>
</evidence>
<dbReference type="Pfam" id="PF02037">
    <property type="entry name" value="SAP"/>
    <property type="match status" value="1"/>
</dbReference>
<feature type="region of interest" description="Disordered" evidence="19">
    <location>
        <begin position="437"/>
        <end position="473"/>
    </location>
</feature>
<evidence type="ECO:0000259" key="20">
    <source>
        <dbReference type="PROSITE" id="PS50089"/>
    </source>
</evidence>
<protein>
    <recommendedName>
        <fullName evidence="6 18">Postreplication repair E3 ubiquitin-protein ligase RAD18</fullName>
        <ecNumber evidence="5 18">2.3.2.27</ecNumber>
    </recommendedName>
    <alternativeName>
        <fullName evidence="18">RING-type E3 ubiquitin transferase RAD18</fullName>
    </alternativeName>
</protein>
<comment type="similarity">
    <text evidence="4 18">Belongs to the RAD18 family.</text>
</comment>
<dbReference type="Gene3D" id="3.30.160.60">
    <property type="entry name" value="Classic Zinc Finger"/>
    <property type="match status" value="1"/>
</dbReference>
<keyword evidence="8 18" id="KW-0479">Metal-binding</keyword>
<evidence type="ECO:0000256" key="6">
    <source>
        <dbReference type="ARBA" id="ARBA00015551"/>
    </source>
</evidence>
<dbReference type="UniPathway" id="UPA00143"/>
<dbReference type="PANTHER" id="PTHR14134">
    <property type="entry name" value="E3 UBIQUITIN-PROTEIN LIGASE RAD18"/>
    <property type="match status" value="1"/>
</dbReference>
<evidence type="ECO:0000256" key="5">
    <source>
        <dbReference type="ARBA" id="ARBA00012483"/>
    </source>
</evidence>
<dbReference type="GO" id="GO:0005634">
    <property type="term" value="C:nucleus"/>
    <property type="evidence" value="ECO:0007669"/>
    <property type="project" value="UniProtKB-SubCell"/>
</dbReference>
<evidence type="ECO:0000256" key="8">
    <source>
        <dbReference type="ARBA" id="ARBA00022723"/>
    </source>
</evidence>
<reference evidence="23 24" key="1">
    <citation type="submission" date="2016-03" db="EMBL/GenBank/DDBJ databases">
        <authorList>
            <person name="Devillers H."/>
        </authorList>
    </citation>
    <scope>NUCLEOTIDE SEQUENCE [LARGE SCALE GENOMIC DNA]</scope>
    <source>
        <strain evidence="23">CBS 11717</strain>
    </source>
</reference>
<dbReference type="EMBL" id="LT598469">
    <property type="protein sequence ID" value="SCV01487.1"/>
    <property type="molecule type" value="Genomic_DNA"/>
</dbReference>
<dbReference type="SUPFAM" id="SSF57850">
    <property type="entry name" value="RING/U-box"/>
    <property type="match status" value="1"/>
</dbReference>
<evidence type="ECO:0000256" key="14">
    <source>
        <dbReference type="ARBA" id="ARBA00023204"/>
    </source>
</evidence>
<evidence type="ECO:0000256" key="1">
    <source>
        <dbReference type="ARBA" id="ARBA00000900"/>
    </source>
</evidence>
<organism evidence="23 24">
    <name type="scientific">Lachancea mirantina</name>
    <dbReference type="NCBI Taxonomy" id="1230905"/>
    <lineage>
        <taxon>Eukaryota</taxon>
        <taxon>Fungi</taxon>
        <taxon>Dikarya</taxon>
        <taxon>Ascomycota</taxon>
        <taxon>Saccharomycotina</taxon>
        <taxon>Saccharomycetes</taxon>
        <taxon>Saccharomycetales</taxon>
        <taxon>Saccharomycetaceae</taxon>
        <taxon>Lachancea</taxon>
    </lineage>
</organism>
<dbReference type="PROSITE" id="PS50089">
    <property type="entry name" value="ZF_RING_2"/>
    <property type="match status" value="1"/>
</dbReference>
<dbReference type="GO" id="GO:0061630">
    <property type="term" value="F:ubiquitin protein ligase activity"/>
    <property type="evidence" value="ECO:0007669"/>
    <property type="project" value="UniProtKB-UniRule"/>
</dbReference>
<feature type="region of interest" description="Disordered" evidence="19">
    <location>
        <begin position="176"/>
        <end position="198"/>
    </location>
</feature>
<dbReference type="InterPro" id="IPR039577">
    <property type="entry name" value="Rad18"/>
</dbReference>
<keyword evidence="11 18" id="KW-0833">Ubl conjugation pathway</keyword>